<evidence type="ECO:0000313" key="3">
    <source>
        <dbReference type="Proteomes" id="UP000054477"/>
    </source>
</evidence>
<feature type="region of interest" description="Disordered" evidence="1">
    <location>
        <begin position="42"/>
        <end position="63"/>
    </location>
</feature>
<reference evidence="3" key="2">
    <citation type="submission" date="2015-01" db="EMBL/GenBank/DDBJ databases">
        <title>Evolutionary Origins and Diversification of the Mycorrhizal Mutualists.</title>
        <authorList>
            <consortium name="DOE Joint Genome Institute"/>
            <consortium name="Mycorrhizal Genomics Consortium"/>
            <person name="Kohler A."/>
            <person name="Kuo A."/>
            <person name="Nagy L.G."/>
            <person name="Floudas D."/>
            <person name="Copeland A."/>
            <person name="Barry K.W."/>
            <person name="Cichocki N."/>
            <person name="Veneault-Fourrey C."/>
            <person name="LaButti K."/>
            <person name="Lindquist E.A."/>
            <person name="Lipzen A."/>
            <person name="Lundell T."/>
            <person name="Morin E."/>
            <person name="Murat C."/>
            <person name="Riley R."/>
            <person name="Ohm R."/>
            <person name="Sun H."/>
            <person name="Tunlid A."/>
            <person name="Henrissat B."/>
            <person name="Grigoriev I.V."/>
            <person name="Hibbett D.S."/>
            <person name="Martin F."/>
        </authorList>
    </citation>
    <scope>NUCLEOTIDE SEQUENCE [LARGE SCALE GENOMIC DNA]</scope>
    <source>
        <strain evidence="3">LaAM-08-1</strain>
    </source>
</reference>
<dbReference type="EMBL" id="KN838653">
    <property type="protein sequence ID" value="KIJ99119.1"/>
    <property type="molecule type" value="Genomic_DNA"/>
</dbReference>
<evidence type="ECO:0000256" key="1">
    <source>
        <dbReference type="SAM" id="MobiDB-lite"/>
    </source>
</evidence>
<dbReference type="HOGENOM" id="CLU_1475395_0_0_1"/>
<dbReference type="AlphaFoldDB" id="A0A0C9WNH6"/>
<name>A0A0C9WNH6_9AGAR</name>
<proteinExistence type="predicted"/>
<organism evidence="2 3">
    <name type="scientific">Laccaria amethystina LaAM-08-1</name>
    <dbReference type="NCBI Taxonomy" id="1095629"/>
    <lineage>
        <taxon>Eukaryota</taxon>
        <taxon>Fungi</taxon>
        <taxon>Dikarya</taxon>
        <taxon>Basidiomycota</taxon>
        <taxon>Agaricomycotina</taxon>
        <taxon>Agaricomycetes</taxon>
        <taxon>Agaricomycetidae</taxon>
        <taxon>Agaricales</taxon>
        <taxon>Agaricineae</taxon>
        <taxon>Hydnangiaceae</taxon>
        <taxon>Laccaria</taxon>
    </lineage>
</organism>
<keyword evidence="3" id="KW-1185">Reference proteome</keyword>
<gene>
    <name evidence="2" type="ORF">K443DRAFT_8631</name>
</gene>
<dbReference type="Proteomes" id="UP000054477">
    <property type="component" value="Unassembled WGS sequence"/>
</dbReference>
<evidence type="ECO:0000313" key="2">
    <source>
        <dbReference type="EMBL" id="KIJ99119.1"/>
    </source>
</evidence>
<sequence length="183" mass="20569">MSMGEYRGRGSDESGKEQRRVKVELLGPHACLRSCLKPLRERKTMDSSANIASATDPLDGQEERLLRAEEKNEQRLDERSAMERGQASIFPRHFRNNVDVRELEGLVATLPRHSHCPAQTQDDIPPTSFLDLAAFHINVGLGTGYDEGDGNTFPDHGPLEIREMTECMQRSPMLHLKPTPHTP</sequence>
<protein>
    <submittedName>
        <fullName evidence="2">Unplaced genomic scaffold K443scaffold_118, whole genome shotgun sequence</fullName>
    </submittedName>
</protein>
<feature type="region of interest" description="Disordered" evidence="1">
    <location>
        <begin position="1"/>
        <end position="20"/>
    </location>
</feature>
<reference evidence="2 3" key="1">
    <citation type="submission" date="2014-04" db="EMBL/GenBank/DDBJ databases">
        <authorList>
            <consortium name="DOE Joint Genome Institute"/>
            <person name="Kuo A."/>
            <person name="Kohler A."/>
            <person name="Nagy L.G."/>
            <person name="Floudas D."/>
            <person name="Copeland A."/>
            <person name="Barry K.W."/>
            <person name="Cichocki N."/>
            <person name="Veneault-Fourrey C."/>
            <person name="LaButti K."/>
            <person name="Lindquist E.A."/>
            <person name="Lipzen A."/>
            <person name="Lundell T."/>
            <person name="Morin E."/>
            <person name="Murat C."/>
            <person name="Sun H."/>
            <person name="Tunlid A."/>
            <person name="Henrissat B."/>
            <person name="Grigoriev I.V."/>
            <person name="Hibbett D.S."/>
            <person name="Martin F."/>
            <person name="Nordberg H.P."/>
            <person name="Cantor M.N."/>
            <person name="Hua S.X."/>
        </authorList>
    </citation>
    <scope>NUCLEOTIDE SEQUENCE [LARGE SCALE GENOMIC DNA]</scope>
    <source>
        <strain evidence="2 3">LaAM-08-1</strain>
    </source>
</reference>
<accession>A0A0C9WNH6</accession>